<evidence type="ECO:0000313" key="3">
    <source>
        <dbReference type="EMBL" id="NER16354.1"/>
    </source>
</evidence>
<feature type="transmembrane region" description="Helical" evidence="1">
    <location>
        <begin position="151"/>
        <end position="173"/>
    </location>
</feature>
<keyword evidence="1" id="KW-1133">Transmembrane helix</keyword>
<comment type="caution">
    <text evidence="3">The sequence shown here is derived from an EMBL/GenBank/DDBJ whole genome shotgun (WGS) entry which is preliminary data.</text>
</comment>
<reference evidence="3 4" key="1">
    <citation type="submission" date="2020-01" db="EMBL/GenBank/DDBJ databases">
        <title>Spongiivirga citrea KCTC 32990T.</title>
        <authorList>
            <person name="Wang G."/>
        </authorList>
    </citation>
    <scope>NUCLEOTIDE SEQUENCE [LARGE SCALE GENOMIC DNA]</scope>
    <source>
        <strain evidence="3 4">KCTC 32990</strain>
    </source>
</reference>
<feature type="transmembrane region" description="Helical" evidence="1">
    <location>
        <begin position="193"/>
        <end position="213"/>
    </location>
</feature>
<keyword evidence="4" id="KW-1185">Reference proteome</keyword>
<feature type="transmembrane region" description="Helical" evidence="1">
    <location>
        <begin position="120"/>
        <end position="144"/>
    </location>
</feature>
<dbReference type="AlphaFoldDB" id="A0A6M0CK37"/>
<feature type="domain" description="Heparan-alpha-glucosaminide N-acetyltransferase catalytic" evidence="2">
    <location>
        <begin position="12"/>
        <end position="234"/>
    </location>
</feature>
<feature type="transmembrane region" description="Helical" evidence="1">
    <location>
        <begin position="303"/>
        <end position="324"/>
    </location>
</feature>
<organism evidence="3 4">
    <name type="scientific">Spongiivirga citrea</name>
    <dbReference type="NCBI Taxonomy" id="1481457"/>
    <lineage>
        <taxon>Bacteria</taxon>
        <taxon>Pseudomonadati</taxon>
        <taxon>Bacteroidota</taxon>
        <taxon>Flavobacteriia</taxon>
        <taxon>Flavobacteriales</taxon>
        <taxon>Flavobacteriaceae</taxon>
        <taxon>Spongiivirga</taxon>
    </lineage>
</organism>
<gene>
    <name evidence="3" type="ORF">GWK10_03990</name>
</gene>
<feature type="transmembrane region" description="Helical" evidence="1">
    <location>
        <begin position="12"/>
        <end position="34"/>
    </location>
</feature>
<dbReference type="RefSeq" id="WP_164029629.1">
    <property type="nucleotide sequence ID" value="NZ_JAABOQ010000002.1"/>
</dbReference>
<protein>
    <submittedName>
        <fullName evidence="3">DUF1624 domain-containing protein</fullName>
    </submittedName>
</protein>
<feature type="transmembrane region" description="Helical" evidence="1">
    <location>
        <begin position="225"/>
        <end position="251"/>
    </location>
</feature>
<feature type="transmembrane region" description="Helical" evidence="1">
    <location>
        <begin position="96"/>
        <end position="114"/>
    </location>
</feature>
<feature type="transmembrane region" description="Helical" evidence="1">
    <location>
        <begin position="263"/>
        <end position="283"/>
    </location>
</feature>
<dbReference type="Pfam" id="PF07786">
    <property type="entry name" value="HGSNAT_cat"/>
    <property type="match status" value="1"/>
</dbReference>
<dbReference type="InterPro" id="IPR012429">
    <property type="entry name" value="HGSNAT_cat"/>
</dbReference>
<keyword evidence="1" id="KW-0812">Transmembrane</keyword>
<accession>A0A6M0CK37</accession>
<name>A0A6M0CK37_9FLAO</name>
<dbReference type="Proteomes" id="UP000474296">
    <property type="component" value="Unassembled WGS sequence"/>
</dbReference>
<dbReference type="EMBL" id="JAABOQ010000002">
    <property type="protein sequence ID" value="NER16354.1"/>
    <property type="molecule type" value="Genomic_DNA"/>
</dbReference>
<evidence type="ECO:0000259" key="2">
    <source>
        <dbReference type="Pfam" id="PF07786"/>
    </source>
</evidence>
<feature type="transmembrane region" description="Helical" evidence="1">
    <location>
        <begin position="54"/>
        <end position="76"/>
    </location>
</feature>
<sequence>METPKVKISSNRIYFIDAIRAFAILMMLQGHFVSSLLAEEFKDKTNFFYNLWEYFRGITAPMFFTITGFVFVFLLLKKGQKGFQNPRVKKGIKRALKLILWGYALHFSLTSLLWGNLGSYFFLINVLQIIGISILLIIGLYLLFSKVSEKIFQYTLLCLAIVIFLWERTYAAYDFAFLPEFLANWFTKANGSVFTIFPWFGYVSAGGFIALVFKNNVERTDFYKWFIYTLLIIGSVLLFTSSWCLGLIYDLTGIEIFFASSNYNYLFTRMGDVLIIFALFAIFRKRFERKLVVDLGSKTLSIYIIHFVILYGSLTGIGLSKFFYNSLSPIAAFLGALTFILVVCILVLQYYRLEPAFFSLLGSLKQKGLQSLIRLKTNLVARYRIIRQRTR</sequence>
<keyword evidence="1" id="KW-0472">Membrane</keyword>
<evidence type="ECO:0000313" key="4">
    <source>
        <dbReference type="Proteomes" id="UP000474296"/>
    </source>
</evidence>
<evidence type="ECO:0000256" key="1">
    <source>
        <dbReference type="SAM" id="Phobius"/>
    </source>
</evidence>
<feature type="transmembrane region" description="Helical" evidence="1">
    <location>
        <begin position="330"/>
        <end position="351"/>
    </location>
</feature>
<proteinExistence type="predicted"/>